<dbReference type="EMBL" id="AGNK02005414">
    <property type="status" value="NOT_ANNOTATED_CDS"/>
    <property type="molecule type" value="Genomic_DNA"/>
</dbReference>
<evidence type="ECO:0000313" key="1">
    <source>
        <dbReference type="EnsemblPlants" id="KQK87561"/>
    </source>
</evidence>
<keyword evidence="2" id="KW-1185">Reference proteome</keyword>
<reference evidence="2" key="1">
    <citation type="journal article" date="2012" name="Nat. Biotechnol.">
        <title>Reference genome sequence of the model plant Setaria.</title>
        <authorList>
            <person name="Bennetzen J.L."/>
            <person name="Schmutz J."/>
            <person name="Wang H."/>
            <person name="Percifield R."/>
            <person name="Hawkins J."/>
            <person name="Pontaroli A.C."/>
            <person name="Estep M."/>
            <person name="Feng L."/>
            <person name="Vaughn J.N."/>
            <person name="Grimwood J."/>
            <person name="Jenkins J."/>
            <person name="Barry K."/>
            <person name="Lindquist E."/>
            <person name="Hellsten U."/>
            <person name="Deshpande S."/>
            <person name="Wang X."/>
            <person name="Wu X."/>
            <person name="Mitros T."/>
            <person name="Triplett J."/>
            <person name="Yang X."/>
            <person name="Ye C.Y."/>
            <person name="Mauro-Herrera M."/>
            <person name="Wang L."/>
            <person name="Li P."/>
            <person name="Sharma M."/>
            <person name="Sharma R."/>
            <person name="Ronald P.C."/>
            <person name="Panaud O."/>
            <person name="Kellogg E.A."/>
            <person name="Brutnell T.P."/>
            <person name="Doust A.N."/>
            <person name="Tuskan G.A."/>
            <person name="Rokhsar D."/>
            <person name="Devos K.M."/>
        </authorList>
    </citation>
    <scope>NUCLEOTIDE SEQUENCE [LARGE SCALE GENOMIC DNA]</scope>
    <source>
        <strain evidence="2">cv. Yugu1</strain>
    </source>
</reference>
<organism evidence="1 2">
    <name type="scientific">Setaria italica</name>
    <name type="common">Foxtail millet</name>
    <name type="synonym">Panicum italicum</name>
    <dbReference type="NCBI Taxonomy" id="4555"/>
    <lineage>
        <taxon>Eukaryota</taxon>
        <taxon>Viridiplantae</taxon>
        <taxon>Streptophyta</taxon>
        <taxon>Embryophyta</taxon>
        <taxon>Tracheophyta</taxon>
        <taxon>Spermatophyta</taxon>
        <taxon>Magnoliopsida</taxon>
        <taxon>Liliopsida</taxon>
        <taxon>Poales</taxon>
        <taxon>Poaceae</taxon>
        <taxon>PACMAD clade</taxon>
        <taxon>Panicoideae</taxon>
        <taxon>Panicodae</taxon>
        <taxon>Paniceae</taxon>
        <taxon>Cenchrinae</taxon>
        <taxon>Setaria</taxon>
    </lineage>
</organism>
<sequence length="74" mass="8714">MHTWTKISLQTKTEMIFPQDVALHKSTDLPSKEEEGTKEGKERFRHLLSLSLLVLRPARSYWVPGQRRPWRRAG</sequence>
<dbReference type="HOGENOM" id="CLU_2692485_0_0_1"/>
<dbReference type="InParanoid" id="K4AHK2"/>
<protein>
    <submittedName>
        <fullName evidence="1">Uncharacterized protein</fullName>
    </submittedName>
</protein>
<dbReference type="Gramene" id="KQK87561">
    <property type="protein sequence ID" value="KQK87561"/>
    <property type="gene ID" value="SETIT_038359mg"/>
</dbReference>
<reference evidence="1" key="2">
    <citation type="submission" date="2018-08" db="UniProtKB">
        <authorList>
            <consortium name="EnsemblPlants"/>
        </authorList>
    </citation>
    <scope>IDENTIFICATION</scope>
    <source>
        <strain evidence="1">Yugu1</strain>
    </source>
</reference>
<name>K4AHK2_SETIT</name>
<dbReference type="AlphaFoldDB" id="K4AHK2"/>
<dbReference type="Proteomes" id="UP000004995">
    <property type="component" value="Unassembled WGS sequence"/>
</dbReference>
<proteinExistence type="predicted"/>
<accession>K4AHK2</accession>
<dbReference type="EnsemblPlants" id="KQK87561">
    <property type="protein sequence ID" value="KQK87561"/>
    <property type="gene ID" value="SETIT_038359mg"/>
</dbReference>
<evidence type="ECO:0000313" key="2">
    <source>
        <dbReference type="Proteomes" id="UP000004995"/>
    </source>
</evidence>